<dbReference type="InterPro" id="IPR000847">
    <property type="entry name" value="LysR_HTH_N"/>
</dbReference>
<dbReference type="GeneID" id="78358424"/>
<keyword evidence="4" id="KW-0804">Transcription</keyword>
<dbReference type="Gene3D" id="1.10.10.10">
    <property type="entry name" value="Winged helix-like DNA-binding domain superfamily/Winged helix DNA-binding domain"/>
    <property type="match status" value="1"/>
</dbReference>
<dbReference type="Gene3D" id="3.40.190.10">
    <property type="entry name" value="Periplasmic binding protein-like II"/>
    <property type="match status" value="2"/>
</dbReference>
<evidence type="ECO:0000256" key="1">
    <source>
        <dbReference type="ARBA" id="ARBA00009437"/>
    </source>
</evidence>
<dbReference type="PANTHER" id="PTHR30126">
    <property type="entry name" value="HTH-TYPE TRANSCRIPTIONAL REGULATOR"/>
    <property type="match status" value="1"/>
</dbReference>
<dbReference type="PANTHER" id="PTHR30126:SF39">
    <property type="entry name" value="HTH-TYPE TRANSCRIPTIONAL REGULATOR CYSL"/>
    <property type="match status" value="1"/>
</dbReference>
<dbReference type="InterPro" id="IPR036390">
    <property type="entry name" value="WH_DNA-bd_sf"/>
</dbReference>
<name>A0A369M9J6_9ACTN</name>
<dbReference type="PROSITE" id="PS50931">
    <property type="entry name" value="HTH_LYSR"/>
    <property type="match status" value="1"/>
</dbReference>
<comment type="similarity">
    <text evidence="1">Belongs to the LysR transcriptional regulatory family.</text>
</comment>
<keyword evidence="2" id="KW-0805">Transcription regulation</keyword>
<sequence length="295" mass="32463">MQDFRMNTFLSVCRTLNYTRSAAELNITQPAVSQHIAYLEKAYGAKLLSYHGKKLTLTPAGELLRDAAATMAHDEATLRDAIAALAGPRRRLRLGMTLTAGEYVLAEPLAHYLVGHPEVQVRIASSDTERLLAQLHAGEIDCALVEGFFDKSSYDWRVFATEHLMAVCAPDAPLARVKEPQRFEDLLDQHILVRERGSGTRAVLEHALAARNLSVESFARVTEIESVNIIKQFAASGYGIAFLYGAAVVCDLEAGTLARIPLAGHLIEHDITFIRPKGSVFGAEYARLFDDLRSV</sequence>
<evidence type="ECO:0000256" key="4">
    <source>
        <dbReference type="ARBA" id="ARBA00023163"/>
    </source>
</evidence>
<dbReference type="AlphaFoldDB" id="A0A369M9J6"/>
<proteinExistence type="inferred from homology"/>
<evidence type="ECO:0000256" key="3">
    <source>
        <dbReference type="ARBA" id="ARBA00023125"/>
    </source>
</evidence>
<organism evidence="6 7">
    <name type="scientific">Gordonibacter pamelaeae</name>
    <dbReference type="NCBI Taxonomy" id="471189"/>
    <lineage>
        <taxon>Bacteria</taxon>
        <taxon>Bacillati</taxon>
        <taxon>Actinomycetota</taxon>
        <taxon>Coriobacteriia</taxon>
        <taxon>Eggerthellales</taxon>
        <taxon>Eggerthellaceae</taxon>
        <taxon>Gordonibacter</taxon>
    </lineage>
</organism>
<dbReference type="SUPFAM" id="SSF46785">
    <property type="entry name" value="Winged helix' DNA-binding domain"/>
    <property type="match status" value="1"/>
</dbReference>
<dbReference type="SUPFAM" id="SSF53850">
    <property type="entry name" value="Periplasmic binding protein-like II"/>
    <property type="match status" value="1"/>
</dbReference>
<evidence type="ECO:0000313" key="7">
    <source>
        <dbReference type="Proteomes" id="UP000254000"/>
    </source>
</evidence>
<dbReference type="GO" id="GO:0000976">
    <property type="term" value="F:transcription cis-regulatory region binding"/>
    <property type="evidence" value="ECO:0007669"/>
    <property type="project" value="TreeGrafter"/>
</dbReference>
<dbReference type="Proteomes" id="UP000254000">
    <property type="component" value="Unassembled WGS sequence"/>
</dbReference>
<gene>
    <name evidence="6" type="ORF">C1877_01680</name>
</gene>
<accession>A0A369M9J6</accession>
<dbReference type="PRINTS" id="PR00039">
    <property type="entry name" value="HTHLYSR"/>
</dbReference>
<feature type="domain" description="HTH lysR-type" evidence="5">
    <location>
        <begin position="1"/>
        <end position="58"/>
    </location>
</feature>
<evidence type="ECO:0000259" key="5">
    <source>
        <dbReference type="PROSITE" id="PS50931"/>
    </source>
</evidence>
<reference evidence="6 7" key="1">
    <citation type="journal article" date="2018" name="Elife">
        <title>Discovery and characterization of a prevalent human gut bacterial enzyme sufficient for the inactivation of a family of plant toxins.</title>
        <authorList>
            <person name="Koppel N."/>
            <person name="Bisanz J.E."/>
            <person name="Pandelia M.E."/>
            <person name="Turnbaugh P.J."/>
            <person name="Balskus E.P."/>
        </authorList>
    </citation>
    <scope>NUCLEOTIDE SEQUENCE [LARGE SCALE GENOMIC DNA]</scope>
    <source>
        <strain evidence="6 7">3C</strain>
    </source>
</reference>
<evidence type="ECO:0000256" key="2">
    <source>
        <dbReference type="ARBA" id="ARBA00023015"/>
    </source>
</evidence>
<protein>
    <submittedName>
        <fullName evidence="6">LysR family transcriptional regulator</fullName>
    </submittedName>
</protein>
<dbReference type="Pfam" id="PF03466">
    <property type="entry name" value="LysR_substrate"/>
    <property type="match status" value="1"/>
</dbReference>
<dbReference type="OrthoDB" id="3183195at2"/>
<dbReference type="Pfam" id="PF00126">
    <property type="entry name" value="HTH_1"/>
    <property type="match status" value="1"/>
</dbReference>
<dbReference type="EMBL" id="PPTS01000001">
    <property type="protein sequence ID" value="RDB67175.1"/>
    <property type="molecule type" value="Genomic_DNA"/>
</dbReference>
<dbReference type="InterPro" id="IPR036388">
    <property type="entry name" value="WH-like_DNA-bd_sf"/>
</dbReference>
<keyword evidence="7" id="KW-1185">Reference proteome</keyword>
<dbReference type="GO" id="GO:0003700">
    <property type="term" value="F:DNA-binding transcription factor activity"/>
    <property type="evidence" value="ECO:0007669"/>
    <property type="project" value="InterPro"/>
</dbReference>
<keyword evidence="3" id="KW-0238">DNA-binding</keyword>
<dbReference type="InterPro" id="IPR005119">
    <property type="entry name" value="LysR_subst-bd"/>
</dbReference>
<dbReference type="RefSeq" id="WP_114568196.1">
    <property type="nucleotide sequence ID" value="NZ_CABMMS010000001.1"/>
</dbReference>
<comment type="caution">
    <text evidence="6">The sequence shown here is derived from an EMBL/GenBank/DDBJ whole genome shotgun (WGS) entry which is preliminary data.</text>
</comment>
<evidence type="ECO:0000313" key="6">
    <source>
        <dbReference type="EMBL" id="RDB67175.1"/>
    </source>
</evidence>